<reference evidence="1 2" key="1">
    <citation type="journal article" date="2015" name="Genom Data">
        <title>Draft genome sequence of a multidrug-resistant Chryseobacterium indologenes isolate from Malaysia.</title>
        <authorList>
            <person name="Yu C.Y."/>
            <person name="Ang G.Y."/>
            <person name="Cheng H.J."/>
            <person name="Cheong Y.M."/>
            <person name="Yin W.F."/>
            <person name="Chan K.G."/>
        </authorList>
    </citation>
    <scope>NUCLEOTIDE SEQUENCE [LARGE SCALE GENOMIC DNA]</scope>
    <source>
        <strain evidence="1 2">CI_885</strain>
    </source>
</reference>
<dbReference type="PATRIC" id="fig|253.9.peg.3879"/>
<sequence>METIFVISKEYIEKNNILLKFSTIINLMNANLIEDQADIIITMEDDGNFEQIEINGLNKDYFEETIQNENFNKGYGCLLTIDFYSEQKLIICFLKLLFKELPDILIYSEIGSALNSPFVFNEKHLKNFSGTDSYALLSNSPQDLSNLI</sequence>
<protein>
    <submittedName>
        <fullName evidence="1">Uncharacterized protein</fullName>
    </submittedName>
</protein>
<organism evidence="1 2">
    <name type="scientific">Chryseobacterium indologenes</name>
    <name type="common">Flavobacterium indologenes</name>
    <dbReference type="NCBI Taxonomy" id="253"/>
    <lineage>
        <taxon>Bacteria</taxon>
        <taxon>Pseudomonadati</taxon>
        <taxon>Bacteroidota</taxon>
        <taxon>Flavobacteriia</taxon>
        <taxon>Flavobacteriales</taxon>
        <taxon>Weeksellaceae</taxon>
        <taxon>Chryseobacterium group</taxon>
        <taxon>Chryseobacterium</taxon>
    </lineage>
</organism>
<comment type="caution">
    <text evidence="1">The sequence shown here is derived from an EMBL/GenBank/DDBJ whole genome shotgun (WGS) entry which is preliminary data.</text>
</comment>
<proteinExistence type="predicted"/>
<dbReference type="Proteomes" id="UP000037953">
    <property type="component" value="Unassembled WGS sequence"/>
</dbReference>
<evidence type="ECO:0000313" key="2">
    <source>
        <dbReference type="Proteomes" id="UP000037953"/>
    </source>
</evidence>
<reference evidence="2" key="2">
    <citation type="submission" date="2015-09" db="EMBL/GenBank/DDBJ databases">
        <title>Draft genome sequence of a multidrug-resistant Chryseobacterium indologenes isolate from Malaysia.</title>
        <authorList>
            <person name="Yu C.Y."/>
            <person name="Ang G.Y."/>
            <person name="Chan K.-G."/>
        </authorList>
    </citation>
    <scope>NUCLEOTIDE SEQUENCE [LARGE SCALE GENOMIC DNA]</scope>
    <source>
        <strain evidence="2">CI_885</strain>
    </source>
</reference>
<dbReference type="AlphaFoldDB" id="A0A0N0ZWM2"/>
<accession>A0A0N0ZWM2</accession>
<gene>
    <name evidence="1" type="ORF">AOB46_10300</name>
</gene>
<dbReference type="RefSeq" id="WP_062698988.1">
    <property type="nucleotide sequence ID" value="NZ_LJOD01000006.1"/>
</dbReference>
<dbReference type="EMBL" id="LJOD01000006">
    <property type="protein sequence ID" value="KPE51060.1"/>
    <property type="molecule type" value="Genomic_DNA"/>
</dbReference>
<evidence type="ECO:0000313" key="1">
    <source>
        <dbReference type="EMBL" id="KPE51060.1"/>
    </source>
</evidence>
<name>A0A0N0ZWM2_CHRID</name>